<keyword evidence="1" id="KW-0472">Membrane</keyword>
<dbReference type="RefSeq" id="WP_109957601.1">
    <property type="nucleotide sequence ID" value="NZ_CP029553.1"/>
</dbReference>
<sequence>MALTNADFRRMIAGHRGGVARTLPPLTVPDRTPHHLAPSSRLPVHVAPREPRIVEVVWTPAPARSGSRWLGGLAALAKVLVVPVLLAGGVYAKPVYECHKQKSHGMLYYGTTVRMCVNERMSEKVGSLHAFVDRQMRAM</sequence>
<name>A0A2U8WJ49_9HYPH</name>
<organism evidence="2 3">
    <name type="scientific">Methylobacterium terrae</name>
    <dbReference type="NCBI Taxonomy" id="2202827"/>
    <lineage>
        <taxon>Bacteria</taxon>
        <taxon>Pseudomonadati</taxon>
        <taxon>Pseudomonadota</taxon>
        <taxon>Alphaproteobacteria</taxon>
        <taxon>Hyphomicrobiales</taxon>
        <taxon>Methylobacteriaceae</taxon>
        <taxon>Methylobacterium</taxon>
    </lineage>
</organism>
<gene>
    <name evidence="2" type="ORF">DK419_01905</name>
</gene>
<dbReference type="OrthoDB" id="7996006at2"/>
<dbReference type="Proteomes" id="UP000245444">
    <property type="component" value="Chromosome"/>
</dbReference>
<protein>
    <submittedName>
        <fullName evidence="2">Uncharacterized protein</fullName>
    </submittedName>
</protein>
<dbReference type="EMBL" id="CP029553">
    <property type="protein sequence ID" value="AWN45232.1"/>
    <property type="molecule type" value="Genomic_DNA"/>
</dbReference>
<evidence type="ECO:0000256" key="1">
    <source>
        <dbReference type="SAM" id="Phobius"/>
    </source>
</evidence>
<reference evidence="2 3" key="1">
    <citation type="submission" date="2018-05" db="EMBL/GenBank/DDBJ databases">
        <title>Complete Genome Sequence of Methylobacterium sp. 17Sr1-28.</title>
        <authorList>
            <person name="Srinivasan S."/>
        </authorList>
    </citation>
    <scope>NUCLEOTIDE SEQUENCE [LARGE SCALE GENOMIC DNA]</scope>
    <source>
        <strain evidence="2 3">17Sr1-28</strain>
    </source>
</reference>
<dbReference type="KEGG" id="mtea:DK419_01905"/>
<evidence type="ECO:0000313" key="2">
    <source>
        <dbReference type="EMBL" id="AWN45232.1"/>
    </source>
</evidence>
<keyword evidence="3" id="KW-1185">Reference proteome</keyword>
<evidence type="ECO:0000313" key="3">
    <source>
        <dbReference type="Proteomes" id="UP000245444"/>
    </source>
</evidence>
<keyword evidence="1" id="KW-1133">Transmembrane helix</keyword>
<feature type="transmembrane region" description="Helical" evidence="1">
    <location>
        <begin position="69"/>
        <end position="92"/>
    </location>
</feature>
<accession>A0A2U8WJ49</accession>
<keyword evidence="1" id="KW-0812">Transmembrane</keyword>
<dbReference type="AlphaFoldDB" id="A0A2U8WJ49"/>
<proteinExistence type="predicted"/>